<dbReference type="EMBL" id="AOLV01000032">
    <property type="protein sequence ID" value="EPX83385.1"/>
    <property type="molecule type" value="Genomic_DNA"/>
</dbReference>
<evidence type="ECO:0008006" key="4">
    <source>
        <dbReference type="Google" id="ProtNLM"/>
    </source>
</evidence>
<evidence type="ECO:0000256" key="1">
    <source>
        <dbReference type="SAM" id="Coils"/>
    </source>
</evidence>
<comment type="caution">
    <text evidence="2">The sequence shown here is derived from an EMBL/GenBank/DDBJ whole genome shotgun (WGS) entry which is preliminary data.</text>
</comment>
<organism evidence="2 3">
    <name type="scientific">Rubellimicrobium thermophilum DSM 16684</name>
    <dbReference type="NCBI Taxonomy" id="1123069"/>
    <lineage>
        <taxon>Bacteria</taxon>
        <taxon>Pseudomonadati</taxon>
        <taxon>Pseudomonadota</taxon>
        <taxon>Alphaproteobacteria</taxon>
        <taxon>Rhodobacterales</taxon>
        <taxon>Roseobacteraceae</taxon>
        <taxon>Rubellimicrobium</taxon>
    </lineage>
</organism>
<feature type="non-terminal residue" evidence="2">
    <location>
        <position position="1"/>
    </location>
</feature>
<dbReference type="InterPro" id="IPR027417">
    <property type="entry name" value="P-loop_NTPase"/>
</dbReference>
<feature type="coiled-coil region" evidence="1">
    <location>
        <begin position="64"/>
        <end position="105"/>
    </location>
</feature>
<accession>S9RZE4</accession>
<dbReference type="Proteomes" id="UP000015346">
    <property type="component" value="Unassembled WGS sequence"/>
</dbReference>
<keyword evidence="1" id="KW-0175">Coiled coil</keyword>
<gene>
    <name evidence="2" type="ORF">ruthe_02676</name>
</gene>
<reference evidence="2 3" key="1">
    <citation type="journal article" date="2013" name="Stand. Genomic Sci.">
        <title>Genome sequence of the reddish-pigmented Rubellimicrobium thermophilum type strain (DSM 16684(T)), a member of the Roseobacter clade.</title>
        <authorList>
            <person name="Fiebig A."/>
            <person name="Riedel T."/>
            <person name="Gronow S."/>
            <person name="Petersen J."/>
            <person name="Klenk H.P."/>
            <person name="Goker M."/>
        </authorList>
    </citation>
    <scope>NUCLEOTIDE SEQUENCE [LARGE SCALE GENOMIC DNA]</scope>
    <source>
        <strain evidence="2 3">DSM 16684</strain>
    </source>
</reference>
<evidence type="ECO:0000313" key="3">
    <source>
        <dbReference type="Proteomes" id="UP000015346"/>
    </source>
</evidence>
<name>S9RZE4_9RHOB</name>
<dbReference type="AlphaFoldDB" id="S9RZE4"/>
<evidence type="ECO:0000313" key="2">
    <source>
        <dbReference type="EMBL" id="EPX83385.1"/>
    </source>
</evidence>
<keyword evidence="3" id="KW-1185">Reference proteome</keyword>
<protein>
    <recommendedName>
        <fullName evidence="4">Chromosome segregation protein SMC</fullName>
    </recommendedName>
</protein>
<dbReference type="PATRIC" id="fig|1123069.3.peg.2652"/>
<dbReference type="HOGENOM" id="CLU_1399076_0_0_5"/>
<dbReference type="SUPFAM" id="SSF52540">
    <property type="entry name" value="P-loop containing nucleoside triphosphate hydrolases"/>
    <property type="match status" value="1"/>
</dbReference>
<sequence length="194" mass="20595">EAARAAAAERLASALLALTEGTGEGPAALLDRLGGRPEALPREEDLRARIETLRRRRDSIGAVNLRAEEDARALAEEAETLQREGADLSAAVAELRRALQTLNREGRERMLAAFDRVNAEFGRLFRLLFGGGEARIAFVEGDDPLEAGVEIMAQPPGKMLGTLSLLVGGGTDADGSCAHLRGVPGRPGPGLRPR</sequence>
<dbReference type="STRING" id="1123069.ruthe_02676"/>
<dbReference type="Gene3D" id="3.40.50.300">
    <property type="entry name" value="P-loop containing nucleotide triphosphate hydrolases"/>
    <property type="match status" value="1"/>
</dbReference>
<proteinExistence type="predicted"/>